<reference evidence="3" key="1">
    <citation type="submission" date="2020-03" db="EMBL/GenBank/DDBJ databases">
        <title>Draft Genome Sequence of Cylindrodendrum hubeiense.</title>
        <authorList>
            <person name="Buettner E."/>
            <person name="Kellner H."/>
        </authorList>
    </citation>
    <scope>NUCLEOTIDE SEQUENCE</scope>
    <source>
        <strain evidence="3">IHI 201604</strain>
    </source>
</reference>
<dbReference type="Pfam" id="PF01926">
    <property type="entry name" value="MMR_HSR1"/>
    <property type="match status" value="1"/>
</dbReference>
<keyword evidence="4" id="KW-1185">Reference proteome</keyword>
<evidence type="ECO:0000259" key="2">
    <source>
        <dbReference type="Pfam" id="PF01926"/>
    </source>
</evidence>
<organism evidence="3 4">
    <name type="scientific">Cylindrodendrum hubeiense</name>
    <dbReference type="NCBI Taxonomy" id="595255"/>
    <lineage>
        <taxon>Eukaryota</taxon>
        <taxon>Fungi</taxon>
        <taxon>Dikarya</taxon>
        <taxon>Ascomycota</taxon>
        <taxon>Pezizomycotina</taxon>
        <taxon>Sordariomycetes</taxon>
        <taxon>Hypocreomycetidae</taxon>
        <taxon>Hypocreales</taxon>
        <taxon>Nectriaceae</taxon>
        <taxon>Cylindrodendrum</taxon>
    </lineage>
</organism>
<dbReference type="EMBL" id="JAANBB010000324">
    <property type="protein sequence ID" value="KAF7544072.1"/>
    <property type="molecule type" value="Genomic_DNA"/>
</dbReference>
<comment type="caution">
    <text evidence="3">The sequence shown here is derived from an EMBL/GenBank/DDBJ whole genome shotgun (WGS) entry which is preliminary data.</text>
</comment>
<dbReference type="SUPFAM" id="SSF52540">
    <property type="entry name" value="P-loop containing nucleoside triphosphate hydrolases"/>
    <property type="match status" value="1"/>
</dbReference>
<dbReference type="InterPro" id="IPR027417">
    <property type="entry name" value="P-loop_NTPase"/>
</dbReference>
<feature type="domain" description="G" evidence="2">
    <location>
        <begin position="13"/>
        <end position="82"/>
    </location>
</feature>
<name>A0A9P5H326_9HYPO</name>
<sequence length="378" mass="43377">MGALRERPNDVFIAVMGVTGSGKSSFISLCSDQPVEIGHTLGACTSTVDVYAYDMSPDSTVYLIDTPGFDDTNRSDTEILREIATWLGDSYRNEILLHGIIYLHRITDIRMQGSARKNLIMFRQLCGENALKKVVLTTTMWDKISSEEGIERESQLKETEDFWGWMLAKGSSCHRHCNTVASARQIIHLLANHNTPIVTDLQKQLVDQGFELVQTSAGREMQSEMLKAKKEWAKERQEIEEQMNKAIQQRDREAEEIMREERDRYTRMIKKVEDDTIDLQSTFENLLKERDERVAQIEKRMEKQQADHKDELERIKDKHRQIEKEKQAQEVRDQGPAGQQENRDVQDMGSTKSTGYSPYSVTKVGPSFCCSSPTECIK</sequence>
<feature type="compositionally biased region" description="Polar residues" evidence="1">
    <location>
        <begin position="348"/>
        <end position="360"/>
    </location>
</feature>
<dbReference type="Proteomes" id="UP000722485">
    <property type="component" value="Unassembled WGS sequence"/>
</dbReference>
<gene>
    <name evidence="3" type="ORF">G7Z17_g10241</name>
</gene>
<dbReference type="InterPro" id="IPR006073">
    <property type="entry name" value="GTP-bd"/>
</dbReference>
<accession>A0A9P5H326</accession>
<feature type="compositionally biased region" description="Polar residues" evidence="1">
    <location>
        <begin position="369"/>
        <end position="378"/>
    </location>
</feature>
<dbReference type="AlphaFoldDB" id="A0A9P5H326"/>
<dbReference type="GO" id="GO:0005525">
    <property type="term" value="F:GTP binding"/>
    <property type="evidence" value="ECO:0007669"/>
    <property type="project" value="InterPro"/>
</dbReference>
<evidence type="ECO:0000256" key="1">
    <source>
        <dbReference type="SAM" id="MobiDB-lite"/>
    </source>
</evidence>
<protein>
    <recommendedName>
        <fullName evidence="2">G domain-containing protein</fullName>
    </recommendedName>
</protein>
<feature type="region of interest" description="Disordered" evidence="1">
    <location>
        <begin position="300"/>
        <end position="378"/>
    </location>
</feature>
<dbReference type="Gene3D" id="3.40.50.300">
    <property type="entry name" value="P-loop containing nucleotide triphosphate hydrolases"/>
    <property type="match status" value="1"/>
</dbReference>
<feature type="compositionally biased region" description="Basic and acidic residues" evidence="1">
    <location>
        <begin position="300"/>
        <end position="333"/>
    </location>
</feature>
<dbReference type="OrthoDB" id="8954335at2759"/>
<evidence type="ECO:0000313" key="3">
    <source>
        <dbReference type="EMBL" id="KAF7544072.1"/>
    </source>
</evidence>
<proteinExistence type="predicted"/>
<evidence type="ECO:0000313" key="4">
    <source>
        <dbReference type="Proteomes" id="UP000722485"/>
    </source>
</evidence>